<dbReference type="InterPro" id="IPR051537">
    <property type="entry name" value="DNA_Adenine_Mtase"/>
</dbReference>
<dbReference type="PANTHER" id="PTHR42933">
    <property type="entry name" value="SLR6095 PROTEIN"/>
    <property type="match status" value="1"/>
</dbReference>
<evidence type="ECO:0000256" key="1">
    <source>
        <dbReference type="ARBA" id="ARBA00011900"/>
    </source>
</evidence>
<accession>A0A3N0I4R7</accession>
<evidence type="ECO:0000256" key="4">
    <source>
        <dbReference type="ARBA" id="ARBA00022691"/>
    </source>
</evidence>
<dbReference type="Pfam" id="PF12161">
    <property type="entry name" value="HsdM_N"/>
    <property type="match status" value="1"/>
</dbReference>
<reference evidence="10 11" key="1">
    <citation type="submission" date="2018-11" db="EMBL/GenBank/DDBJ databases">
        <title>Clostridium sp. nov., a member of the family Erysipelotrichaceae isolated from pig faeces.</title>
        <authorList>
            <person name="Chang Y.-H."/>
        </authorList>
    </citation>
    <scope>NUCLEOTIDE SEQUENCE [LARGE SCALE GENOMIC DNA]</scope>
    <source>
        <strain evidence="10 11">YH-panp20</strain>
    </source>
</reference>
<evidence type="ECO:0000256" key="3">
    <source>
        <dbReference type="ARBA" id="ARBA00022679"/>
    </source>
</evidence>
<dbReference type="GO" id="GO:0008170">
    <property type="term" value="F:N-methyltransferase activity"/>
    <property type="evidence" value="ECO:0007669"/>
    <property type="project" value="InterPro"/>
</dbReference>
<dbReference type="GO" id="GO:0032259">
    <property type="term" value="P:methylation"/>
    <property type="evidence" value="ECO:0007669"/>
    <property type="project" value="UniProtKB-KW"/>
</dbReference>
<evidence type="ECO:0000259" key="9">
    <source>
        <dbReference type="Pfam" id="PF12161"/>
    </source>
</evidence>
<dbReference type="PANTHER" id="PTHR42933:SF3">
    <property type="entry name" value="TYPE I RESTRICTION ENZYME MJAVIII METHYLASE SUBUNIT"/>
    <property type="match status" value="1"/>
</dbReference>
<dbReference type="InterPro" id="IPR002052">
    <property type="entry name" value="DNA_methylase_N6_adenine_CS"/>
</dbReference>
<gene>
    <name evidence="10" type="ORF">EDX97_01780</name>
</gene>
<feature type="domain" description="DNA methylase adenine-specific" evidence="8">
    <location>
        <begin position="166"/>
        <end position="459"/>
    </location>
</feature>
<dbReference type="Gene3D" id="3.40.50.150">
    <property type="entry name" value="Vaccinia Virus protein VP39"/>
    <property type="match status" value="1"/>
</dbReference>
<dbReference type="InterPro" id="IPR003356">
    <property type="entry name" value="DNA_methylase_A-5"/>
</dbReference>
<dbReference type="EMBL" id="RJQC01000001">
    <property type="protein sequence ID" value="RNM31312.1"/>
    <property type="molecule type" value="Genomic_DNA"/>
</dbReference>
<evidence type="ECO:0000313" key="10">
    <source>
        <dbReference type="EMBL" id="RNM31312.1"/>
    </source>
</evidence>
<dbReference type="GO" id="GO:0009007">
    <property type="term" value="F:site-specific DNA-methyltransferase (adenine-specific) activity"/>
    <property type="evidence" value="ECO:0007669"/>
    <property type="project" value="UniProtKB-EC"/>
</dbReference>
<dbReference type="OrthoDB" id="9814572at2"/>
<dbReference type="Pfam" id="PF02384">
    <property type="entry name" value="N6_Mtase"/>
    <property type="match status" value="1"/>
</dbReference>
<evidence type="ECO:0000256" key="5">
    <source>
        <dbReference type="ARBA" id="ARBA00022747"/>
    </source>
</evidence>
<keyword evidence="5" id="KW-0680">Restriction system</keyword>
<dbReference type="InterPro" id="IPR029063">
    <property type="entry name" value="SAM-dependent_MTases_sf"/>
</dbReference>
<dbReference type="PROSITE" id="PS00092">
    <property type="entry name" value="N6_MTASE"/>
    <property type="match status" value="1"/>
</dbReference>
<comment type="caution">
    <text evidence="10">The sequence shown here is derived from an EMBL/GenBank/DDBJ whole genome shotgun (WGS) entry which is preliminary data.</text>
</comment>
<keyword evidence="2 10" id="KW-0489">Methyltransferase</keyword>
<feature type="domain" description="N6 adenine-specific DNA methyltransferase N-terminal" evidence="9">
    <location>
        <begin position="20"/>
        <end position="150"/>
    </location>
</feature>
<dbReference type="EC" id="2.1.1.72" evidence="1"/>
<organism evidence="10 11">
    <name type="scientific">Absicoccus porci</name>
    <dbReference type="NCBI Taxonomy" id="2486576"/>
    <lineage>
        <taxon>Bacteria</taxon>
        <taxon>Bacillati</taxon>
        <taxon>Bacillota</taxon>
        <taxon>Erysipelotrichia</taxon>
        <taxon>Erysipelotrichales</taxon>
        <taxon>Erysipelotrichaceae</taxon>
        <taxon>Absicoccus</taxon>
    </lineage>
</organism>
<dbReference type="AlphaFoldDB" id="A0A3N0I4R7"/>
<evidence type="ECO:0000256" key="7">
    <source>
        <dbReference type="SAM" id="MobiDB-lite"/>
    </source>
</evidence>
<evidence type="ECO:0000256" key="2">
    <source>
        <dbReference type="ARBA" id="ARBA00022603"/>
    </source>
</evidence>
<dbReference type="GO" id="GO:0003677">
    <property type="term" value="F:DNA binding"/>
    <property type="evidence" value="ECO:0007669"/>
    <property type="project" value="InterPro"/>
</dbReference>
<dbReference type="GO" id="GO:0009307">
    <property type="term" value="P:DNA restriction-modification system"/>
    <property type="evidence" value="ECO:0007669"/>
    <property type="project" value="UniProtKB-KW"/>
</dbReference>
<comment type="catalytic activity">
    <reaction evidence="6">
        <text>a 2'-deoxyadenosine in DNA + S-adenosyl-L-methionine = an N(6)-methyl-2'-deoxyadenosine in DNA + S-adenosyl-L-homocysteine + H(+)</text>
        <dbReference type="Rhea" id="RHEA:15197"/>
        <dbReference type="Rhea" id="RHEA-COMP:12418"/>
        <dbReference type="Rhea" id="RHEA-COMP:12419"/>
        <dbReference type="ChEBI" id="CHEBI:15378"/>
        <dbReference type="ChEBI" id="CHEBI:57856"/>
        <dbReference type="ChEBI" id="CHEBI:59789"/>
        <dbReference type="ChEBI" id="CHEBI:90615"/>
        <dbReference type="ChEBI" id="CHEBI:90616"/>
        <dbReference type="EC" id="2.1.1.72"/>
    </reaction>
</comment>
<evidence type="ECO:0000256" key="6">
    <source>
        <dbReference type="ARBA" id="ARBA00047942"/>
    </source>
</evidence>
<keyword evidence="11" id="KW-1185">Reference proteome</keyword>
<name>A0A3N0I4R7_9FIRM</name>
<proteinExistence type="predicted"/>
<keyword evidence="3 10" id="KW-0808">Transferase</keyword>
<evidence type="ECO:0000313" key="11">
    <source>
        <dbReference type="Proteomes" id="UP000276568"/>
    </source>
</evidence>
<sequence>MDYNPKNLNQQTTTNISRLSNMFWNIADLIRDIYKRHEYGNVILPLTVIKRFNDVLAPTKQKVLDTYENVKNFEVYDGFLKTASGYDFYNISQFDFNNLLDDADHIEQNFKDYLNGFSDNVQDILENFKFDNEITTLAEHGALYEIIKEFNKPEAYLGADKVTTADMGYVFEDLVRQFSESTNEEAGAHFTSRDIVYLMCDLLVAEDAETLRENGVVKTVYDQTMGTSQMLTCCEERLKALDKNAQVKLFGQEINPFTFSIAKADSLIRGADANNMRLGDTLSDDKFKDFKFDYCLSNPPFGVNYKIEQQAVKKESKQANGRFTVGLPRVSDGQMLFDLNGLSKLKDDGRMVIVHNGSSLFTGSAGSGESEIRRYIIENDWLEAIVQLPESVFYNTGITTYLWVMSKNKPEWRQGKVQLIDASGMKVSRRKNIGNKRYDLTEEVRNIITKMYGDFKNAEYDENGLHCESKIFDNEYFGYQRITVESPQKDEDGNIITDRKGNPKADSKKRDYENVPLSEDIHEYFNREVKPYNPDAWIDEKKSVIGYEIPFTRVFYKFVEPESTEDIAKEIKAAEKDIMESLNKLFGEVN</sequence>
<protein>
    <recommendedName>
        <fullName evidence="1">site-specific DNA-methyltransferase (adenine-specific)</fullName>
        <ecNumber evidence="1">2.1.1.72</ecNumber>
    </recommendedName>
</protein>
<dbReference type="Proteomes" id="UP000276568">
    <property type="component" value="Unassembled WGS sequence"/>
</dbReference>
<dbReference type="RefSeq" id="WP_128519473.1">
    <property type="nucleotide sequence ID" value="NZ_RJQC01000001.1"/>
</dbReference>
<feature type="region of interest" description="Disordered" evidence="7">
    <location>
        <begin position="488"/>
        <end position="510"/>
    </location>
</feature>
<evidence type="ECO:0000259" key="8">
    <source>
        <dbReference type="Pfam" id="PF02384"/>
    </source>
</evidence>
<dbReference type="InterPro" id="IPR022749">
    <property type="entry name" value="D12N6_MeTrfase_N"/>
</dbReference>
<keyword evidence="4" id="KW-0949">S-adenosyl-L-methionine</keyword>
<dbReference type="SUPFAM" id="SSF53335">
    <property type="entry name" value="S-adenosyl-L-methionine-dependent methyltransferases"/>
    <property type="match status" value="1"/>
</dbReference>
<dbReference type="PRINTS" id="PR00507">
    <property type="entry name" value="N12N6MTFRASE"/>
</dbReference>